<dbReference type="EMBL" id="JYJH01000008">
    <property type="protein sequence ID" value="KJK39157.1"/>
    <property type="molecule type" value="Genomic_DNA"/>
</dbReference>
<accession>A0A0M2GM71</accession>
<dbReference type="STRING" id="284040.UK15_14595"/>
<evidence type="ECO:0000313" key="3">
    <source>
        <dbReference type="Proteomes" id="UP000034786"/>
    </source>
</evidence>
<feature type="signal peptide" evidence="1">
    <location>
        <begin position="1"/>
        <end position="32"/>
    </location>
</feature>
<reference evidence="3" key="1">
    <citation type="submission" date="2015-02" db="EMBL/GenBank/DDBJ databases">
        <authorList>
            <person name="Ju K.-S."/>
            <person name="Doroghazi J.R."/>
            <person name="Metcalf W."/>
        </authorList>
    </citation>
    <scope>NUCLEOTIDE SEQUENCE [LARGE SCALE GENOMIC DNA]</scope>
    <source>
        <strain evidence="3">NRRL B-16380</strain>
    </source>
</reference>
<keyword evidence="1" id="KW-0732">Signal</keyword>
<gene>
    <name evidence="2" type="ORF">UK15_14595</name>
</gene>
<organism evidence="2 3">
    <name type="scientific">Streptomyces variegatus</name>
    <dbReference type="NCBI Taxonomy" id="284040"/>
    <lineage>
        <taxon>Bacteria</taxon>
        <taxon>Bacillati</taxon>
        <taxon>Actinomycetota</taxon>
        <taxon>Actinomycetes</taxon>
        <taxon>Kitasatosporales</taxon>
        <taxon>Streptomycetaceae</taxon>
        <taxon>Streptomyces</taxon>
    </lineage>
</organism>
<evidence type="ECO:0000256" key="1">
    <source>
        <dbReference type="SAM" id="SignalP"/>
    </source>
</evidence>
<feature type="chain" id="PRO_5005633282" evidence="1">
    <location>
        <begin position="33"/>
        <end position="141"/>
    </location>
</feature>
<keyword evidence="3" id="KW-1185">Reference proteome</keyword>
<evidence type="ECO:0000313" key="2">
    <source>
        <dbReference type="EMBL" id="KJK39157.1"/>
    </source>
</evidence>
<dbReference type="Proteomes" id="UP000034786">
    <property type="component" value="Unassembled WGS sequence"/>
</dbReference>
<sequence length="141" mass="14676">MQKRRMTFKRRSAVVSAVAAFAVAVPAVSALAAEISGSRLTFAVATAGSAEDSNRWSGPGSGHVKACGDVPVNDSRTFTASVWRDISLSPDPQIASASRSYSQGYGCGSYKNTSTSNKYYTQVSWAAVPGSRGVGFAAAEN</sequence>
<proteinExistence type="predicted"/>
<comment type="caution">
    <text evidence="2">The sequence shown here is derived from an EMBL/GenBank/DDBJ whole genome shotgun (WGS) entry which is preliminary data.</text>
</comment>
<name>A0A0M2GM71_9ACTN</name>
<dbReference type="PATRIC" id="fig|284040.3.peg.7789"/>
<protein>
    <submittedName>
        <fullName evidence="2">Uncharacterized protein</fullName>
    </submittedName>
</protein>
<dbReference type="RefSeq" id="WP_031136168.1">
    <property type="nucleotide sequence ID" value="NZ_JBMVBE010000008.1"/>
</dbReference>
<dbReference type="AlphaFoldDB" id="A0A0M2GM71"/>